<reference evidence="1 2" key="1">
    <citation type="submission" date="2020-05" db="EMBL/GenBank/DDBJ databases">
        <authorList>
            <person name="Mo P."/>
        </authorList>
    </citation>
    <scope>NUCLEOTIDE SEQUENCE [LARGE SCALE GENOMIC DNA]</scope>
    <source>
        <strain evidence="1 2">Gen01</strain>
    </source>
</reference>
<organism evidence="1 2">
    <name type="scientific">Pseudonocardia broussonetiae</name>
    <dbReference type="NCBI Taxonomy" id="2736640"/>
    <lineage>
        <taxon>Bacteria</taxon>
        <taxon>Bacillati</taxon>
        <taxon>Actinomycetota</taxon>
        <taxon>Actinomycetes</taxon>
        <taxon>Pseudonocardiales</taxon>
        <taxon>Pseudonocardiaceae</taxon>
        <taxon>Pseudonocardia</taxon>
    </lineage>
</organism>
<evidence type="ECO:0000313" key="2">
    <source>
        <dbReference type="Proteomes" id="UP000505377"/>
    </source>
</evidence>
<evidence type="ECO:0008006" key="3">
    <source>
        <dbReference type="Google" id="ProtNLM"/>
    </source>
</evidence>
<gene>
    <name evidence="1" type="ORF">HOP40_15535</name>
</gene>
<dbReference type="KEGG" id="pbro:HOP40_15535"/>
<evidence type="ECO:0000313" key="1">
    <source>
        <dbReference type="EMBL" id="QJY47048.1"/>
    </source>
</evidence>
<dbReference type="Proteomes" id="UP000505377">
    <property type="component" value="Chromosome"/>
</dbReference>
<sequence>MTTATSRPLRVLHRSYGGDNAKPRPEYYSKLLALAALLRAADALDVAPELVFINDGPMPDERLRVMERFGEVVPVRRGGSDTNSYREMLADENARTGEPDDLLWLAEDDYLYVPDALRQLVAAAAALPADYFTLYGSRAVDVERSGRRPVIRPEPAAEGTGQYVEVGDVAWYRAAATTSTFAITRRALAEDVRLLRHFALTGGAWDSATCKAIQGFAPFTGQRLRRDFLPFGEVPPAQWPKSVVRGALRVASIPVSVRRPQRRRALLGSDPELILHMEAPDDPPRRLSTRTQKIDWAAVAAETAEWANDHGIPVVIPAPSGGSRG</sequence>
<dbReference type="EMBL" id="CP053564">
    <property type="protein sequence ID" value="QJY47048.1"/>
    <property type="molecule type" value="Genomic_DNA"/>
</dbReference>
<dbReference type="AlphaFoldDB" id="A0A6M6JGA2"/>
<dbReference type="InterPro" id="IPR029044">
    <property type="entry name" value="Nucleotide-diphossugar_trans"/>
</dbReference>
<dbReference type="RefSeq" id="WP_172159202.1">
    <property type="nucleotide sequence ID" value="NZ_CP053564.1"/>
</dbReference>
<proteinExistence type="predicted"/>
<name>A0A6M6JGA2_9PSEU</name>
<protein>
    <recommendedName>
        <fullName evidence="3">Glycosyl transferase family 2</fullName>
    </recommendedName>
</protein>
<keyword evidence="2" id="KW-1185">Reference proteome</keyword>
<dbReference type="SUPFAM" id="SSF53448">
    <property type="entry name" value="Nucleotide-diphospho-sugar transferases"/>
    <property type="match status" value="1"/>
</dbReference>
<accession>A0A6M6JGA2</accession>